<dbReference type="Proteomes" id="UP000001555">
    <property type="component" value="Unassembled WGS sequence"/>
</dbReference>
<evidence type="ECO:0000313" key="4">
    <source>
        <dbReference type="Proteomes" id="UP000001555"/>
    </source>
</evidence>
<proteinExistence type="predicted"/>
<dbReference type="AlphaFoldDB" id="B7QJ93"/>
<reference evidence="3" key="2">
    <citation type="submission" date="2020-05" db="UniProtKB">
        <authorList>
            <consortium name="EnsemblMetazoa"/>
        </authorList>
    </citation>
    <scope>IDENTIFICATION</scope>
    <source>
        <strain evidence="3">wikel</strain>
    </source>
</reference>
<dbReference type="EMBL" id="ABJB010308432">
    <property type="status" value="NOT_ANNOTATED_CDS"/>
    <property type="molecule type" value="Genomic_DNA"/>
</dbReference>
<dbReference type="VEuPathDB" id="VectorBase:ISCW023210"/>
<evidence type="ECO:0000313" key="3">
    <source>
        <dbReference type="EnsemblMetazoa" id="ISCW023210-PA"/>
    </source>
</evidence>
<dbReference type="EMBL" id="DS950928">
    <property type="protein sequence ID" value="EEC18915.1"/>
    <property type="molecule type" value="Genomic_DNA"/>
</dbReference>
<dbReference type="VEuPathDB" id="VectorBase:ISCI023210"/>
<dbReference type="HOGENOM" id="CLU_1962041_0_0_1"/>
<reference evidence="2 4" key="1">
    <citation type="submission" date="2008-03" db="EMBL/GenBank/DDBJ databases">
        <title>Annotation of Ixodes scapularis.</title>
        <authorList>
            <consortium name="Ixodes scapularis Genome Project Consortium"/>
            <person name="Caler E."/>
            <person name="Hannick L.I."/>
            <person name="Bidwell S."/>
            <person name="Joardar V."/>
            <person name="Thiagarajan M."/>
            <person name="Amedeo P."/>
            <person name="Galinsky K.J."/>
            <person name="Schobel S."/>
            <person name="Inman J."/>
            <person name="Hostetler J."/>
            <person name="Miller J."/>
            <person name="Hammond M."/>
            <person name="Megy K."/>
            <person name="Lawson D."/>
            <person name="Kodira C."/>
            <person name="Sutton G."/>
            <person name="Meyer J."/>
            <person name="Hill C.A."/>
            <person name="Birren B."/>
            <person name="Nene V."/>
            <person name="Collins F."/>
            <person name="Alarcon-Chaidez F."/>
            <person name="Wikel S."/>
            <person name="Strausberg R."/>
        </authorList>
    </citation>
    <scope>NUCLEOTIDE SEQUENCE [LARGE SCALE GENOMIC DNA]</scope>
    <source>
        <strain evidence="4">Wikel</strain>
        <strain evidence="2">Wikel colony</strain>
    </source>
</reference>
<dbReference type="EMBL" id="ABJB010585049">
    <property type="status" value="NOT_ANNOTATED_CDS"/>
    <property type="molecule type" value="Genomic_DNA"/>
</dbReference>
<keyword evidence="4" id="KW-1185">Reference proteome</keyword>
<accession>B7QJ93</accession>
<feature type="compositionally biased region" description="Polar residues" evidence="1">
    <location>
        <begin position="62"/>
        <end position="71"/>
    </location>
</feature>
<sequence length="128" mass="13314">MHNVDPFPIPAGTFGLGNATRPDILNGPSGDPVPRGLAARRGPKAPPRWDPDGEAYDADPESSANASGTRSTRPRGCPPFVPNWDGPGMDGPVVPRRPSTGATLLSRASDCGPGLPCAPPLDRWTHSS</sequence>
<protein>
    <submittedName>
        <fullName evidence="2 3">Uncharacterized protein</fullName>
    </submittedName>
</protein>
<name>B7QJ93_IXOSC</name>
<feature type="region of interest" description="Disordered" evidence="1">
    <location>
        <begin position="1"/>
        <end position="128"/>
    </location>
</feature>
<dbReference type="InParanoid" id="B7QJ93"/>
<organism>
    <name type="scientific">Ixodes scapularis</name>
    <name type="common">Black-legged tick</name>
    <name type="synonym">Deer tick</name>
    <dbReference type="NCBI Taxonomy" id="6945"/>
    <lineage>
        <taxon>Eukaryota</taxon>
        <taxon>Metazoa</taxon>
        <taxon>Ecdysozoa</taxon>
        <taxon>Arthropoda</taxon>
        <taxon>Chelicerata</taxon>
        <taxon>Arachnida</taxon>
        <taxon>Acari</taxon>
        <taxon>Parasitiformes</taxon>
        <taxon>Ixodida</taxon>
        <taxon>Ixodoidea</taxon>
        <taxon>Ixodidae</taxon>
        <taxon>Ixodinae</taxon>
        <taxon>Ixodes</taxon>
    </lineage>
</organism>
<evidence type="ECO:0000256" key="1">
    <source>
        <dbReference type="SAM" id="MobiDB-lite"/>
    </source>
</evidence>
<dbReference type="EMBL" id="ABJB010447070">
    <property type="status" value="NOT_ANNOTATED_CDS"/>
    <property type="molecule type" value="Genomic_DNA"/>
</dbReference>
<gene>
    <name evidence="2" type="ORF">IscW_ISCW023210</name>
</gene>
<dbReference type="EMBL" id="ABJB010999314">
    <property type="status" value="NOT_ANNOTATED_CDS"/>
    <property type="molecule type" value="Genomic_DNA"/>
</dbReference>
<dbReference type="PaxDb" id="6945-B7QJ93"/>
<evidence type="ECO:0000313" key="2">
    <source>
        <dbReference type="EMBL" id="EEC18915.1"/>
    </source>
</evidence>
<dbReference type="EnsemblMetazoa" id="ISCW023210-RA">
    <property type="protein sequence ID" value="ISCW023210-PA"/>
    <property type="gene ID" value="ISCW023210"/>
</dbReference>